<evidence type="ECO:0000313" key="2">
    <source>
        <dbReference type="EMBL" id="MBV7256956.1"/>
    </source>
</evidence>
<evidence type="ECO:0000259" key="1">
    <source>
        <dbReference type="Pfam" id="PF23893"/>
    </source>
</evidence>
<dbReference type="EMBL" id="JAGSPA010000003">
    <property type="protein sequence ID" value="MBV7256956.1"/>
    <property type="molecule type" value="Genomic_DNA"/>
</dbReference>
<organism evidence="2 3">
    <name type="scientific">Pacificimonas pallii</name>
    <dbReference type="NCBI Taxonomy" id="2827236"/>
    <lineage>
        <taxon>Bacteria</taxon>
        <taxon>Pseudomonadati</taxon>
        <taxon>Pseudomonadota</taxon>
        <taxon>Alphaproteobacteria</taxon>
        <taxon>Sphingomonadales</taxon>
        <taxon>Sphingosinicellaceae</taxon>
        <taxon>Pacificimonas</taxon>
    </lineage>
</organism>
<comment type="caution">
    <text evidence="2">The sequence shown here is derived from an EMBL/GenBank/DDBJ whole genome shotgun (WGS) entry which is preliminary data.</text>
</comment>
<accession>A0ABS6SF43</accession>
<keyword evidence="3" id="KW-1185">Reference proteome</keyword>
<reference evidence="2 3" key="1">
    <citation type="submission" date="2021-04" db="EMBL/GenBank/DDBJ databases">
        <authorList>
            <person name="Pira H."/>
            <person name="Risdian C."/>
            <person name="Wink J."/>
        </authorList>
    </citation>
    <scope>NUCLEOTIDE SEQUENCE [LARGE SCALE GENOMIC DNA]</scope>
    <source>
        <strain evidence="2 3">WHA3</strain>
    </source>
</reference>
<feature type="domain" description="YscD/Y4YQ C-terminal" evidence="1">
    <location>
        <begin position="317"/>
        <end position="364"/>
    </location>
</feature>
<dbReference type="Pfam" id="PF23893">
    <property type="entry name" value="Y4YQ_C"/>
    <property type="match status" value="1"/>
</dbReference>
<sequence length="369" mass="39485">MSMQLRVTAGPFEGAIRDLPRTGPAFAGYGVRNDIVLREPSARDIRFSLERQTDGIRLNLISGTIILHGTEIEAPRDMLLPELTPLGVGANILAIGEADDPRWAGCERLSDALARRGDSQTTIDDPWAGVHGWLRAGYRDFAKRSALTFIGAGLFLGGTAVATASGDLDFGTFGRDNSIPRLEIALEDNGFSGLTVRENVEGEIVVSGFVAADAQLSRVASIIESANVAAMTDIQTGERLARRVADAMRINGVMAETAYRGSGVVEAKEFEARRGTLNDIRQAVIKDVPALEKLILTPARLIDAPAAVMPHDPGKRVATVVGGEDGYVVTEDGSRYFAGAVLPTGDQLVRIDTDAMLIERGGVRQTVQF</sequence>
<dbReference type="RefSeq" id="WP_218445799.1">
    <property type="nucleotide sequence ID" value="NZ_JAGSPA010000003.1"/>
</dbReference>
<protein>
    <recommendedName>
        <fullName evidence="1">YscD/Y4YQ C-terminal domain-containing protein</fullName>
    </recommendedName>
</protein>
<name>A0ABS6SF43_9SPHN</name>
<evidence type="ECO:0000313" key="3">
    <source>
        <dbReference type="Proteomes" id="UP000722336"/>
    </source>
</evidence>
<gene>
    <name evidence="2" type="ORF">KCG44_09195</name>
</gene>
<proteinExistence type="predicted"/>
<dbReference type="InterPro" id="IPR057770">
    <property type="entry name" value="YscD/Y4YQ_C"/>
</dbReference>
<dbReference type="Proteomes" id="UP000722336">
    <property type="component" value="Unassembled WGS sequence"/>
</dbReference>